<gene>
    <name evidence="1" type="primary">Hypp5348</name>
    <name evidence="1" type="ORF">BLAG_LOCUS25579</name>
</gene>
<dbReference type="OrthoDB" id="6155669at2759"/>
<evidence type="ECO:0000313" key="2">
    <source>
        <dbReference type="Proteomes" id="UP000838412"/>
    </source>
</evidence>
<protein>
    <submittedName>
        <fullName evidence="1">Hypp5348 protein</fullName>
    </submittedName>
</protein>
<keyword evidence="2" id="KW-1185">Reference proteome</keyword>
<dbReference type="EMBL" id="OV696694">
    <property type="protein sequence ID" value="CAH1274618.1"/>
    <property type="molecule type" value="Genomic_DNA"/>
</dbReference>
<proteinExistence type="predicted"/>
<accession>A0A8K0EZC3</accession>
<sequence length="222" mass="25483">MERVAEQEFAEEQMCFRKRVGTRDQIFNLRVLMEKTRESNAQLFMAFIDYKKAFDSICSVQLACSKSEPWEVYVVHLPAVGTQALLLNSTTLPAGIQAVEAVQRRAARLTLNDYRQTSSVTQMLNDLQWTLLSERRRNARLTFFYKLVNNYININTDSLLKPAQGRTRGSHTLKFQPLFARTDSYKHSFFPRTIPEWNALPGAVVTAPTVESFRARLEACPP</sequence>
<dbReference type="PANTHER" id="PTHR47027:SF20">
    <property type="entry name" value="REVERSE TRANSCRIPTASE-LIKE PROTEIN WITH RNA-DIRECTED DNA POLYMERASE DOMAIN"/>
    <property type="match status" value="1"/>
</dbReference>
<reference evidence="1" key="1">
    <citation type="submission" date="2022-01" db="EMBL/GenBank/DDBJ databases">
        <authorList>
            <person name="Braso-Vives M."/>
        </authorList>
    </citation>
    <scope>NUCLEOTIDE SEQUENCE</scope>
</reference>
<evidence type="ECO:0000313" key="1">
    <source>
        <dbReference type="EMBL" id="CAH1274618.1"/>
    </source>
</evidence>
<dbReference type="PANTHER" id="PTHR47027">
    <property type="entry name" value="REVERSE TRANSCRIPTASE DOMAIN-CONTAINING PROTEIN"/>
    <property type="match status" value="1"/>
</dbReference>
<dbReference type="AlphaFoldDB" id="A0A8K0EZC3"/>
<organism evidence="1 2">
    <name type="scientific">Branchiostoma lanceolatum</name>
    <name type="common">Common lancelet</name>
    <name type="synonym">Amphioxus lanceolatum</name>
    <dbReference type="NCBI Taxonomy" id="7740"/>
    <lineage>
        <taxon>Eukaryota</taxon>
        <taxon>Metazoa</taxon>
        <taxon>Chordata</taxon>
        <taxon>Cephalochordata</taxon>
        <taxon>Leptocardii</taxon>
        <taxon>Amphioxiformes</taxon>
        <taxon>Branchiostomatidae</taxon>
        <taxon>Branchiostoma</taxon>
    </lineage>
</organism>
<dbReference type="Proteomes" id="UP000838412">
    <property type="component" value="Chromosome 9"/>
</dbReference>
<name>A0A8K0EZC3_BRALA</name>